<dbReference type="GO" id="GO:0003677">
    <property type="term" value="F:DNA binding"/>
    <property type="evidence" value="ECO:0007669"/>
    <property type="project" value="InterPro"/>
</dbReference>
<dbReference type="PROSITE" id="PS50943">
    <property type="entry name" value="HTH_CROC1"/>
    <property type="match status" value="1"/>
</dbReference>
<comment type="caution">
    <text evidence="1">The sequence shown here is derived from an EMBL/GenBank/DDBJ whole genome shotgun (WGS) entry which is preliminary data.</text>
</comment>
<dbReference type="InterPro" id="IPR001387">
    <property type="entry name" value="Cro/C1-type_HTH"/>
</dbReference>
<reference evidence="1 2" key="1">
    <citation type="submission" date="2018-02" db="EMBL/GenBank/DDBJ databases">
        <title>Insights into the biology of acidophilic members of the Acidiferrobacteraceae family derived from comparative genomic analyses.</title>
        <authorList>
            <person name="Issotta F."/>
            <person name="Thyssen C."/>
            <person name="Mena C."/>
            <person name="Moya A."/>
            <person name="Bellenberg S."/>
            <person name="Sproer C."/>
            <person name="Covarrubias P.C."/>
            <person name="Sand W."/>
            <person name="Quatrini R."/>
            <person name="Vera M."/>
        </authorList>
    </citation>
    <scope>NUCLEOTIDE SEQUENCE [LARGE SCALE GENOMIC DNA]</scope>
    <source>
        <strain evidence="2">m-1</strain>
    </source>
</reference>
<dbReference type="Proteomes" id="UP000253250">
    <property type="component" value="Unassembled WGS sequence"/>
</dbReference>
<dbReference type="Pfam" id="PF01381">
    <property type="entry name" value="HTH_3"/>
    <property type="match status" value="1"/>
</dbReference>
<dbReference type="EMBL" id="PSYR01000001">
    <property type="protein sequence ID" value="RCN58470.1"/>
    <property type="molecule type" value="Genomic_DNA"/>
</dbReference>
<keyword evidence="2" id="KW-1185">Reference proteome</keyword>
<dbReference type="AlphaFoldDB" id="A0A1C2FX78"/>
<evidence type="ECO:0000313" key="1">
    <source>
        <dbReference type="EMBL" id="RCN58470.1"/>
    </source>
</evidence>
<dbReference type="RefSeq" id="WP_065972309.1">
    <property type="nucleotide sequence ID" value="NZ_CP080624.1"/>
</dbReference>
<dbReference type="Gene3D" id="1.10.260.40">
    <property type="entry name" value="lambda repressor-like DNA-binding domains"/>
    <property type="match status" value="1"/>
</dbReference>
<gene>
    <name evidence="1" type="ORF">C4900_01350</name>
</gene>
<dbReference type="CDD" id="cd00093">
    <property type="entry name" value="HTH_XRE"/>
    <property type="match status" value="1"/>
</dbReference>
<name>A0A1C2FX78_9GAMM</name>
<dbReference type="InterPro" id="IPR010982">
    <property type="entry name" value="Lambda_DNA-bd_dom_sf"/>
</dbReference>
<organism evidence="1 2">
    <name type="scientific">Acidiferrobacter thiooxydans</name>
    <dbReference type="NCBI Taxonomy" id="163359"/>
    <lineage>
        <taxon>Bacteria</taxon>
        <taxon>Pseudomonadati</taxon>
        <taxon>Pseudomonadota</taxon>
        <taxon>Gammaproteobacteria</taxon>
        <taxon>Acidiferrobacterales</taxon>
        <taxon>Acidiferrobacteraceae</taxon>
        <taxon>Acidiferrobacter</taxon>
    </lineage>
</organism>
<dbReference type="OrthoDB" id="9791537at2"/>
<dbReference type="STRING" id="163359.A9R16_05530"/>
<protein>
    <submittedName>
        <fullName evidence="1">XRE family transcriptional regulator</fullName>
    </submittedName>
</protein>
<evidence type="ECO:0000313" key="2">
    <source>
        <dbReference type="Proteomes" id="UP000253250"/>
    </source>
</evidence>
<dbReference type="SMART" id="SM00530">
    <property type="entry name" value="HTH_XRE"/>
    <property type="match status" value="1"/>
</dbReference>
<proteinExistence type="predicted"/>
<sequence>METLAKRLRYARERMGLTQSELARRVKLRPQAIQFIEAGHVRRPRSVVEIARVLGVNAEWLLLGEGAVDVAIRETPAGYEGEAALSDEAVAVARLWMALPQGQRVAMKETLMALLKTQS</sequence>
<accession>A0A1C2FX78</accession>
<dbReference type="SUPFAM" id="SSF47413">
    <property type="entry name" value="lambda repressor-like DNA-binding domains"/>
    <property type="match status" value="1"/>
</dbReference>